<keyword evidence="2" id="KW-0645">Protease</keyword>
<dbReference type="GO" id="GO:0004177">
    <property type="term" value="F:aminopeptidase activity"/>
    <property type="evidence" value="ECO:0007669"/>
    <property type="project" value="UniProtKB-KW"/>
</dbReference>
<dbReference type="STRING" id="92487.SAMN02745130_01395"/>
<name>A0A1T4WB55_9GAMM</name>
<dbReference type="InterPro" id="IPR051044">
    <property type="entry name" value="MAG_DAG_Lipase"/>
</dbReference>
<evidence type="ECO:0000313" key="3">
    <source>
        <dbReference type="Proteomes" id="UP000190460"/>
    </source>
</evidence>
<dbReference type="Gene3D" id="3.40.50.1820">
    <property type="entry name" value="alpha/beta hydrolase"/>
    <property type="match status" value="1"/>
</dbReference>
<dbReference type="PRINTS" id="PR00111">
    <property type="entry name" value="ABHYDROLASE"/>
</dbReference>
<keyword evidence="3" id="KW-1185">Reference proteome</keyword>
<keyword evidence="2" id="KW-0031">Aminopeptidase</keyword>
<accession>A0A1T4WB55</accession>
<dbReference type="SUPFAM" id="SSF53474">
    <property type="entry name" value="alpha/beta-Hydrolases"/>
    <property type="match status" value="1"/>
</dbReference>
<gene>
    <name evidence="2" type="ORF">SAMN02745130_01395</name>
</gene>
<sequence>MIATLLSACTTASVPLGKANQQPSLIQQPVFRMSDGTELFAQQWPSPGKAKAHLLLLHGFNEYPGAFDEVGQAFAQQGVTVWAYDQRGFGRSPYRGLWSSAERMATDARQVTQVLRKMYPKQPLYLAGTSMGGAVALLAAGSGDLKVDGIILLAPAVWTSETQPFYQRWSLELAKRFTPAWSPTGEGLNIRPTDNIELLKRIWQSPWMIRKSRIDTVAGLVELMNQASAAASQVKVPVLLLYGEKDQLVPKKPIDQLWARLPKTGKTQQIRYPNGWHLLMRDLQGPKVIGDMMTWMAKPQ</sequence>
<dbReference type="Proteomes" id="UP000190460">
    <property type="component" value="Unassembled WGS sequence"/>
</dbReference>
<dbReference type="InterPro" id="IPR000073">
    <property type="entry name" value="AB_hydrolase_1"/>
</dbReference>
<proteinExistence type="predicted"/>
<protein>
    <submittedName>
        <fullName evidence="2">Serine aminopeptidase, S33</fullName>
    </submittedName>
</protein>
<keyword evidence="2" id="KW-0378">Hydrolase</keyword>
<dbReference type="Pfam" id="PF12146">
    <property type="entry name" value="Hydrolase_4"/>
    <property type="match status" value="1"/>
</dbReference>
<dbReference type="InterPro" id="IPR022742">
    <property type="entry name" value="Hydrolase_4"/>
</dbReference>
<dbReference type="AlphaFoldDB" id="A0A1T4WB55"/>
<dbReference type="InterPro" id="IPR029058">
    <property type="entry name" value="AB_hydrolase_fold"/>
</dbReference>
<organism evidence="2 3">
    <name type="scientific">Thiothrix eikelboomii</name>
    <dbReference type="NCBI Taxonomy" id="92487"/>
    <lineage>
        <taxon>Bacteria</taxon>
        <taxon>Pseudomonadati</taxon>
        <taxon>Pseudomonadota</taxon>
        <taxon>Gammaproteobacteria</taxon>
        <taxon>Thiotrichales</taxon>
        <taxon>Thiotrichaceae</taxon>
        <taxon>Thiothrix</taxon>
    </lineage>
</organism>
<evidence type="ECO:0000313" key="2">
    <source>
        <dbReference type="EMBL" id="SKA74427.1"/>
    </source>
</evidence>
<reference evidence="2 3" key="1">
    <citation type="submission" date="2017-02" db="EMBL/GenBank/DDBJ databases">
        <authorList>
            <person name="Peterson S.W."/>
        </authorList>
    </citation>
    <scope>NUCLEOTIDE SEQUENCE [LARGE SCALE GENOMIC DNA]</scope>
    <source>
        <strain evidence="2 3">ATCC 49788</strain>
    </source>
</reference>
<dbReference type="EMBL" id="FUYB01000004">
    <property type="protein sequence ID" value="SKA74427.1"/>
    <property type="molecule type" value="Genomic_DNA"/>
</dbReference>
<feature type="domain" description="Serine aminopeptidase S33" evidence="1">
    <location>
        <begin position="49"/>
        <end position="283"/>
    </location>
</feature>
<evidence type="ECO:0000259" key="1">
    <source>
        <dbReference type="Pfam" id="PF12146"/>
    </source>
</evidence>
<dbReference type="PANTHER" id="PTHR11614">
    <property type="entry name" value="PHOSPHOLIPASE-RELATED"/>
    <property type="match status" value="1"/>
</dbReference>